<feature type="transmembrane region" description="Helical" evidence="1">
    <location>
        <begin position="280"/>
        <end position="303"/>
    </location>
</feature>
<dbReference type="Pfam" id="PF02517">
    <property type="entry name" value="Rce1-like"/>
    <property type="match status" value="1"/>
</dbReference>
<dbReference type="InterPro" id="IPR042150">
    <property type="entry name" value="MmRce1-like"/>
</dbReference>
<comment type="caution">
    <text evidence="3">The sequence shown here is derived from an EMBL/GenBank/DDBJ whole genome shotgun (WGS) entry which is preliminary data.</text>
</comment>
<keyword evidence="1" id="KW-0472">Membrane</keyword>
<feature type="transmembrane region" description="Helical" evidence="1">
    <location>
        <begin position="185"/>
        <end position="205"/>
    </location>
</feature>
<evidence type="ECO:0000313" key="3">
    <source>
        <dbReference type="EMBL" id="THG38944.1"/>
    </source>
</evidence>
<proteinExistence type="predicted"/>
<evidence type="ECO:0000259" key="2">
    <source>
        <dbReference type="Pfam" id="PF02517"/>
    </source>
</evidence>
<dbReference type="GO" id="GO:0008237">
    <property type="term" value="F:metallopeptidase activity"/>
    <property type="evidence" value="ECO:0007669"/>
    <property type="project" value="UniProtKB-KW"/>
</dbReference>
<feature type="transmembrane region" description="Helical" evidence="1">
    <location>
        <begin position="225"/>
        <end position="245"/>
    </location>
</feature>
<protein>
    <submittedName>
        <fullName evidence="3">CPBP family intramembrane metalloprotease</fullName>
    </submittedName>
</protein>
<dbReference type="RefSeq" id="WP_136432615.1">
    <property type="nucleotide sequence ID" value="NZ_SSTJ01000001.1"/>
</dbReference>
<dbReference type="PANTHER" id="PTHR35797:SF1">
    <property type="entry name" value="PROTEASE"/>
    <property type="match status" value="1"/>
</dbReference>
<gene>
    <name evidence="3" type="ORF">E5986_01245</name>
</gene>
<keyword evidence="3" id="KW-0378">Hydrolase</keyword>
<keyword evidence="1" id="KW-1133">Transmembrane helix</keyword>
<dbReference type="PANTHER" id="PTHR35797">
    <property type="entry name" value="PROTEASE-RELATED"/>
    <property type="match status" value="1"/>
</dbReference>
<dbReference type="GO" id="GO:0006508">
    <property type="term" value="P:proteolysis"/>
    <property type="evidence" value="ECO:0007669"/>
    <property type="project" value="UniProtKB-KW"/>
</dbReference>
<keyword evidence="1" id="KW-0812">Transmembrane</keyword>
<keyword evidence="3" id="KW-0645">Protease</keyword>
<feature type="transmembrane region" description="Helical" evidence="1">
    <location>
        <begin position="145"/>
        <end position="165"/>
    </location>
</feature>
<dbReference type="EMBL" id="SSTJ01000001">
    <property type="protein sequence ID" value="THG38944.1"/>
    <property type="molecule type" value="Genomic_DNA"/>
</dbReference>
<sequence length="330" mass="34833">MKRALIFLAITFGITYAYEFLVVHPLAAGTAPYISDFVSPTLAYMGAVALVMLFPALGVVLTRVVTREGFKNCVLKPTPPRQSLPWFAVAWFGPILLVLAGGAVYYLLFLGDFDPALTSFVEAQRAAAIANGADPATLAAFNEAAAAPLAMVVSLLGACAIAPALNIVTTFGEEWGWRGYLMPKLATRLSIVPTLVVTGVIWGLWHAPIVALGHNYGTGYPTEPWGGILAMCAWCVALAVFLGYVTIRTRSTFAAAIGHGALNGSVNLVTLCSISGGSPFVGPLCTGIVGGLPLLAVAALMLWDLRRREKAGTLHVPEAGLPDGVRKEHR</sequence>
<evidence type="ECO:0000313" key="4">
    <source>
        <dbReference type="Proteomes" id="UP000308978"/>
    </source>
</evidence>
<feature type="domain" description="CAAX prenyl protease 2/Lysostaphin resistance protein A-like" evidence="2">
    <location>
        <begin position="160"/>
        <end position="263"/>
    </location>
</feature>
<reference evidence="3 4" key="1">
    <citation type="submission" date="2019-04" db="EMBL/GenBank/DDBJ databases">
        <title>Microbes associate with the intestines of laboratory mice.</title>
        <authorList>
            <person name="Navarre W."/>
            <person name="Wong E."/>
            <person name="Huang K.C."/>
            <person name="Tropini C."/>
            <person name="Ng K."/>
            <person name="Yu B."/>
        </authorList>
    </citation>
    <scope>NUCLEOTIDE SEQUENCE [LARGE SCALE GENOMIC DNA]</scope>
    <source>
        <strain evidence="3 4">NM80_B27</strain>
    </source>
</reference>
<feature type="transmembrane region" description="Helical" evidence="1">
    <location>
        <begin position="252"/>
        <end position="274"/>
    </location>
</feature>
<accession>A0A4S4G760</accession>
<organism evidence="3 4">
    <name type="scientific">Adlercreutzia caecimuris</name>
    <dbReference type="NCBI Taxonomy" id="671266"/>
    <lineage>
        <taxon>Bacteria</taxon>
        <taxon>Bacillati</taxon>
        <taxon>Actinomycetota</taxon>
        <taxon>Coriobacteriia</taxon>
        <taxon>Eggerthellales</taxon>
        <taxon>Eggerthellaceae</taxon>
        <taxon>Adlercreutzia</taxon>
    </lineage>
</organism>
<dbReference type="AlphaFoldDB" id="A0A4S4G760"/>
<feature type="transmembrane region" description="Helical" evidence="1">
    <location>
        <begin position="86"/>
        <end position="108"/>
    </location>
</feature>
<dbReference type="Proteomes" id="UP000308978">
    <property type="component" value="Unassembled WGS sequence"/>
</dbReference>
<evidence type="ECO:0000256" key="1">
    <source>
        <dbReference type="SAM" id="Phobius"/>
    </source>
</evidence>
<dbReference type="GO" id="GO:0004175">
    <property type="term" value="F:endopeptidase activity"/>
    <property type="evidence" value="ECO:0007669"/>
    <property type="project" value="UniProtKB-ARBA"/>
</dbReference>
<feature type="transmembrane region" description="Helical" evidence="1">
    <location>
        <begin position="41"/>
        <end position="65"/>
    </location>
</feature>
<dbReference type="InterPro" id="IPR003675">
    <property type="entry name" value="Rce1/LyrA-like_dom"/>
</dbReference>
<name>A0A4S4G760_9ACTN</name>
<dbReference type="GO" id="GO:0080120">
    <property type="term" value="P:CAAX-box protein maturation"/>
    <property type="evidence" value="ECO:0007669"/>
    <property type="project" value="UniProtKB-ARBA"/>
</dbReference>
<keyword evidence="3" id="KW-0482">Metalloprotease</keyword>